<keyword evidence="2 5" id="KW-0479">Metal-binding</keyword>
<dbReference type="InterPro" id="IPR058240">
    <property type="entry name" value="rSAM_sf"/>
</dbReference>
<evidence type="ECO:0000313" key="7">
    <source>
        <dbReference type="Proteomes" id="UP001300604"/>
    </source>
</evidence>
<evidence type="ECO:0000256" key="3">
    <source>
        <dbReference type="ARBA" id="ARBA00023004"/>
    </source>
</evidence>
<keyword evidence="4 5" id="KW-0411">Iron-sulfur</keyword>
<dbReference type="KEGG" id="carl:PXC00_07440"/>
<gene>
    <name evidence="6" type="ORF">PXC00_07440</name>
</gene>
<keyword evidence="7" id="KW-1185">Reference proteome</keyword>
<keyword evidence="3 5" id="KW-0408">Iron</keyword>
<sequence length="300" mass="33176">MTITSCKLCPRQCGVTRTEREGNGFCKMGALPVAARAALHFWEEPCISGTRGSGAVFFTGCSLQCVFCQNYQISAERTVGKVLTPKQLSEVFFRLVEQGAHNINLVSAAHFAPAVAEALSLRQLPIPVVYNSGGYESLGTLKMLDGLVQIYLPDYKYDDAQLAQSLSGAPDYVERAREAILEMVRQTGHCRFDENGILQQGTIVRHLLLPGHTKNTLACLDWLAQNLPDGVFVSLMGQYTPCGAVSAHPELNRRVTAREYKKVRQHLFDLNLDGFVQELSSARKEYIPTFDLTGLETTEK</sequence>
<dbReference type="InterPro" id="IPR040085">
    <property type="entry name" value="MJ0674-like"/>
</dbReference>
<dbReference type="SFLD" id="SFLDS00029">
    <property type="entry name" value="Radical_SAM"/>
    <property type="match status" value="1"/>
</dbReference>
<dbReference type="GO" id="GO:0046872">
    <property type="term" value="F:metal ion binding"/>
    <property type="evidence" value="ECO:0007669"/>
    <property type="project" value="UniProtKB-KW"/>
</dbReference>
<comment type="cofactor">
    <cofactor evidence="5">
        <name>[4Fe-4S] cluster</name>
        <dbReference type="ChEBI" id="CHEBI:49883"/>
    </cofactor>
    <text evidence="5">Binds 1 [4Fe-4S] cluster. The cluster is coordinated with 3 cysteines and an exchangeable S-adenosyl-L-methionine.</text>
</comment>
<dbReference type="PANTHER" id="PTHR43075">
    <property type="entry name" value="FORMATE LYASE ACTIVATING ENZYME, PUTATIVE (AFU_ORTHOLOGUE AFUA_2G15630)-RELATED"/>
    <property type="match status" value="1"/>
</dbReference>
<dbReference type="InterPro" id="IPR013785">
    <property type="entry name" value="Aldolase_TIM"/>
</dbReference>
<organism evidence="6 7">
    <name type="scientific">Caproicibacterium argilliputei</name>
    <dbReference type="NCBI Taxonomy" id="3030016"/>
    <lineage>
        <taxon>Bacteria</taxon>
        <taxon>Bacillati</taxon>
        <taxon>Bacillota</taxon>
        <taxon>Clostridia</taxon>
        <taxon>Eubacteriales</taxon>
        <taxon>Oscillospiraceae</taxon>
        <taxon>Caproicibacterium</taxon>
    </lineage>
</organism>
<feature type="binding site" evidence="5">
    <location>
        <position position="65"/>
    </location>
    <ligand>
        <name>[4Fe-4S] cluster</name>
        <dbReference type="ChEBI" id="CHEBI:49883"/>
        <note>4Fe-4S-S-AdoMet</note>
    </ligand>
</feature>
<dbReference type="InterPro" id="IPR016431">
    <property type="entry name" value="Pyrv-formate_lyase-activ_prd"/>
</dbReference>
<proteinExistence type="predicted"/>
<dbReference type="Gene3D" id="3.20.20.70">
    <property type="entry name" value="Aldolase class I"/>
    <property type="match status" value="1"/>
</dbReference>
<dbReference type="SFLD" id="SFLDG01099">
    <property type="entry name" value="Uncharacterised_Radical_SAM_Su"/>
    <property type="match status" value="1"/>
</dbReference>
<reference evidence="6" key="1">
    <citation type="submission" date="2023-09" db="EMBL/GenBank/DDBJ databases">
        <authorList>
            <person name="Zeng C."/>
        </authorList>
    </citation>
    <scope>NUCLEOTIDE SEQUENCE</scope>
    <source>
        <strain evidence="6">ZCY20-5</strain>
    </source>
</reference>
<dbReference type="SUPFAM" id="SSF102114">
    <property type="entry name" value="Radical SAM enzymes"/>
    <property type="match status" value="1"/>
</dbReference>
<dbReference type="GO" id="GO:0051536">
    <property type="term" value="F:iron-sulfur cluster binding"/>
    <property type="evidence" value="ECO:0007669"/>
    <property type="project" value="UniProtKB-KW"/>
</dbReference>
<dbReference type="PANTHER" id="PTHR43075:SF1">
    <property type="entry name" value="FORMATE LYASE ACTIVATING ENZYME, PUTATIVE (AFU_ORTHOLOGUE AFUA_2G15630)-RELATED"/>
    <property type="match status" value="1"/>
</dbReference>
<feature type="binding site" evidence="5">
    <location>
        <position position="61"/>
    </location>
    <ligand>
        <name>[4Fe-4S] cluster</name>
        <dbReference type="ChEBI" id="CHEBI:49883"/>
        <note>4Fe-4S-S-AdoMet</note>
    </ligand>
</feature>
<evidence type="ECO:0000313" key="6">
    <source>
        <dbReference type="EMBL" id="WOC31069.1"/>
    </source>
</evidence>
<dbReference type="EMBL" id="CP135996">
    <property type="protein sequence ID" value="WOC31069.1"/>
    <property type="molecule type" value="Genomic_DNA"/>
</dbReference>
<dbReference type="InterPro" id="IPR007197">
    <property type="entry name" value="rSAM"/>
</dbReference>
<dbReference type="GO" id="GO:0003824">
    <property type="term" value="F:catalytic activity"/>
    <property type="evidence" value="ECO:0007669"/>
    <property type="project" value="InterPro"/>
</dbReference>
<name>A0AA97D632_9FIRM</name>
<dbReference type="PIRSF" id="PIRSF004869">
    <property type="entry name" value="PflX_prd"/>
    <property type="match status" value="1"/>
</dbReference>
<evidence type="ECO:0000256" key="1">
    <source>
        <dbReference type="ARBA" id="ARBA00022691"/>
    </source>
</evidence>
<protein>
    <submittedName>
        <fullName evidence="6">Radical SAM protein</fullName>
    </submittedName>
</protein>
<dbReference type="RefSeq" id="WP_275844988.1">
    <property type="nucleotide sequence ID" value="NZ_CP135996.1"/>
</dbReference>
<feature type="binding site" evidence="5">
    <location>
        <position position="68"/>
    </location>
    <ligand>
        <name>[4Fe-4S] cluster</name>
        <dbReference type="ChEBI" id="CHEBI:49883"/>
        <note>4Fe-4S-S-AdoMet</note>
    </ligand>
</feature>
<reference evidence="6" key="2">
    <citation type="submission" date="2024-06" db="EMBL/GenBank/DDBJ databases">
        <title>Caproicibacterium argilliputei sp. nov, a novel caproic acid producing anaerobic bacterium isolated from pit mud.</title>
        <authorList>
            <person name="Xia S."/>
        </authorList>
    </citation>
    <scope>NUCLEOTIDE SEQUENCE</scope>
    <source>
        <strain evidence="6">ZCY20-5</strain>
    </source>
</reference>
<evidence type="ECO:0000256" key="2">
    <source>
        <dbReference type="ARBA" id="ARBA00022723"/>
    </source>
</evidence>
<dbReference type="Proteomes" id="UP001300604">
    <property type="component" value="Chromosome"/>
</dbReference>
<accession>A0AA97D632</accession>
<dbReference type="AlphaFoldDB" id="A0AA97D632"/>
<keyword evidence="1 5" id="KW-0949">S-adenosyl-L-methionine</keyword>
<evidence type="ECO:0000256" key="4">
    <source>
        <dbReference type="ARBA" id="ARBA00023014"/>
    </source>
</evidence>
<evidence type="ECO:0000256" key="5">
    <source>
        <dbReference type="PIRSR" id="PIRSR004869-50"/>
    </source>
</evidence>